<protein>
    <submittedName>
        <fullName evidence="10">Predicted membrane protein, putative toxin regulator</fullName>
    </submittedName>
</protein>
<name>A0A377QXT1_9NEIS</name>
<evidence type="ECO:0000256" key="4">
    <source>
        <dbReference type="ARBA" id="ARBA00022597"/>
    </source>
</evidence>
<dbReference type="GO" id="GO:0009401">
    <property type="term" value="P:phosphoenolpyruvate-dependent sugar phosphotransferase system"/>
    <property type="evidence" value="ECO:0007669"/>
    <property type="project" value="InterPro"/>
</dbReference>
<keyword evidence="2" id="KW-0813">Transport</keyword>
<dbReference type="Pfam" id="PF13303">
    <property type="entry name" value="PTS_EIIC_2"/>
    <property type="match status" value="1"/>
</dbReference>
<dbReference type="GO" id="GO:0005886">
    <property type="term" value="C:plasma membrane"/>
    <property type="evidence" value="ECO:0007669"/>
    <property type="project" value="UniProtKB-SubCell"/>
</dbReference>
<feature type="transmembrane region" description="Helical" evidence="8">
    <location>
        <begin position="146"/>
        <end position="167"/>
    </location>
</feature>
<keyword evidence="5 8" id="KW-0812">Transmembrane</keyword>
<evidence type="ECO:0000256" key="5">
    <source>
        <dbReference type="ARBA" id="ARBA00022692"/>
    </source>
</evidence>
<keyword evidence="11" id="KW-1185">Reference proteome</keyword>
<feature type="transmembrane region" description="Helical" evidence="8">
    <location>
        <begin position="193"/>
        <end position="218"/>
    </location>
</feature>
<evidence type="ECO:0000256" key="8">
    <source>
        <dbReference type="SAM" id="Phobius"/>
    </source>
</evidence>
<dbReference type="InterPro" id="IPR003352">
    <property type="entry name" value="PTS_EIIC"/>
</dbReference>
<evidence type="ECO:0000313" key="11">
    <source>
        <dbReference type="Proteomes" id="UP000254293"/>
    </source>
</evidence>
<organism evidence="10 11">
    <name type="scientific">Kingella potus</name>
    <dbReference type="NCBI Taxonomy" id="265175"/>
    <lineage>
        <taxon>Bacteria</taxon>
        <taxon>Pseudomonadati</taxon>
        <taxon>Pseudomonadota</taxon>
        <taxon>Betaproteobacteria</taxon>
        <taxon>Neisseriales</taxon>
        <taxon>Neisseriaceae</taxon>
        <taxon>Kingella</taxon>
    </lineage>
</organism>
<evidence type="ECO:0000256" key="7">
    <source>
        <dbReference type="ARBA" id="ARBA00023136"/>
    </source>
</evidence>
<keyword evidence="4" id="KW-0762">Sugar transport</keyword>
<keyword evidence="6 8" id="KW-1133">Transmembrane helix</keyword>
<feature type="transmembrane region" description="Helical" evidence="8">
    <location>
        <begin position="316"/>
        <end position="341"/>
    </location>
</feature>
<feature type="transmembrane region" description="Helical" evidence="8">
    <location>
        <begin position="117"/>
        <end position="139"/>
    </location>
</feature>
<gene>
    <name evidence="10" type="ORF">NCTC13336_00373</name>
</gene>
<feature type="domain" description="Phosphotransferase system EIIC" evidence="9">
    <location>
        <begin position="19"/>
        <end position="357"/>
    </location>
</feature>
<reference evidence="10 11" key="1">
    <citation type="submission" date="2018-06" db="EMBL/GenBank/DDBJ databases">
        <authorList>
            <consortium name="Pathogen Informatics"/>
            <person name="Doyle S."/>
        </authorList>
    </citation>
    <scope>NUCLEOTIDE SEQUENCE [LARGE SCALE GENOMIC DNA]</scope>
    <source>
        <strain evidence="10 11">NCTC13336</strain>
    </source>
</reference>
<dbReference type="GO" id="GO:0008982">
    <property type="term" value="F:protein-N(PI)-phosphohistidine-sugar phosphotransferase activity"/>
    <property type="evidence" value="ECO:0007669"/>
    <property type="project" value="InterPro"/>
</dbReference>
<sequence>MSEAIQNTKKESAADFINNILNGTAIAIVVALIPNAILATLLKPLLGHPVFGGFANEFLHVLQVFQFFTPIMAGILIGQKFQLAPMQQLAVGGAAYIGSGAWKYVEVVKDNVEQSIFQLAGIGDLINTMLTAALAVAAVRLVGKRFGALNIICLPIVIGVGVGFLGWKILPFTAHITTVIGHGINTFTELQPYLMSVLIAASFAVIIVSPISTVAIGLAIGLDGLAAGAASMGIAATTAVLVWGTGRSNESGIPVAIALGAMKMMMPNFLKRPLIAVPMVATAAVCALAVPFFNLVGTPASSGFGLVGLVGPIASLAGGCGIVVMLLAWLVLPFAVGFIAYKLCRDVFKLYTDEAFAFKE</sequence>
<evidence type="ECO:0000313" key="10">
    <source>
        <dbReference type="EMBL" id="STR00176.1"/>
    </source>
</evidence>
<dbReference type="Proteomes" id="UP000254293">
    <property type="component" value="Unassembled WGS sequence"/>
</dbReference>
<feature type="transmembrane region" description="Helical" evidence="8">
    <location>
        <begin position="58"/>
        <end position="77"/>
    </location>
</feature>
<dbReference type="EMBL" id="UGJJ01000001">
    <property type="protein sequence ID" value="STR00176.1"/>
    <property type="molecule type" value="Genomic_DNA"/>
</dbReference>
<comment type="subcellular location">
    <subcellularLocation>
        <location evidence="1">Cell membrane</location>
        <topology evidence="1">Multi-pass membrane protein</topology>
    </subcellularLocation>
</comment>
<keyword evidence="3" id="KW-1003">Cell membrane</keyword>
<feature type="transmembrane region" description="Helical" evidence="8">
    <location>
        <begin position="225"/>
        <end position="245"/>
    </location>
</feature>
<proteinExistence type="predicted"/>
<evidence type="ECO:0000256" key="2">
    <source>
        <dbReference type="ARBA" id="ARBA00022448"/>
    </source>
</evidence>
<dbReference type="RefSeq" id="WP_115307487.1">
    <property type="nucleotide sequence ID" value="NZ_UGJJ01000001.1"/>
</dbReference>
<evidence type="ECO:0000256" key="1">
    <source>
        <dbReference type="ARBA" id="ARBA00004651"/>
    </source>
</evidence>
<evidence type="ECO:0000256" key="3">
    <source>
        <dbReference type="ARBA" id="ARBA00022475"/>
    </source>
</evidence>
<evidence type="ECO:0000259" key="9">
    <source>
        <dbReference type="Pfam" id="PF13303"/>
    </source>
</evidence>
<dbReference type="AlphaFoldDB" id="A0A377QXT1"/>
<accession>A0A377QXT1</accession>
<evidence type="ECO:0000256" key="6">
    <source>
        <dbReference type="ARBA" id="ARBA00022989"/>
    </source>
</evidence>
<feature type="transmembrane region" description="Helical" evidence="8">
    <location>
        <begin position="277"/>
        <end position="296"/>
    </location>
</feature>
<keyword evidence="7 8" id="KW-0472">Membrane</keyword>
<dbReference type="OrthoDB" id="396983at2"/>
<feature type="transmembrane region" description="Helical" evidence="8">
    <location>
        <begin position="20"/>
        <end position="38"/>
    </location>
</feature>